<accession>A0ABX0Y0K7</accession>
<reference evidence="2 3" key="1">
    <citation type="submission" date="2020-03" db="EMBL/GenBank/DDBJ databases">
        <title>WGS of the type strain of Planosporangium spp.</title>
        <authorList>
            <person name="Thawai C."/>
        </authorList>
    </citation>
    <scope>NUCLEOTIDE SEQUENCE [LARGE SCALE GENOMIC DNA]</scope>
    <source>
        <strain evidence="2 3">TBRC 5610</strain>
    </source>
</reference>
<evidence type="ECO:0000313" key="2">
    <source>
        <dbReference type="EMBL" id="NJC71692.1"/>
    </source>
</evidence>
<dbReference type="InterPro" id="IPR029068">
    <property type="entry name" value="Glyas_Bleomycin-R_OHBP_Dase"/>
</dbReference>
<gene>
    <name evidence="2" type="ORF">HC031_18485</name>
</gene>
<evidence type="ECO:0000259" key="1">
    <source>
        <dbReference type="PROSITE" id="PS51819"/>
    </source>
</evidence>
<name>A0ABX0Y0K7_9ACTN</name>
<keyword evidence="3" id="KW-1185">Reference proteome</keyword>
<organism evidence="2 3">
    <name type="scientific">Planosporangium thailandense</name>
    <dbReference type="NCBI Taxonomy" id="765197"/>
    <lineage>
        <taxon>Bacteria</taxon>
        <taxon>Bacillati</taxon>
        <taxon>Actinomycetota</taxon>
        <taxon>Actinomycetes</taxon>
        <taxon>Micromonosporales</taxon>
        <taxon>Micromonosporaceae</taxon>
        <taxon>Planosporangium</taxon>
    </lineage>
</organism>
<dbReference type="InterPro" id="IPR052164">
    <property type="entry name" value="Anthracycline_SecMetBiosynth"/>
</dbReference>
<dbReference type="GO" id="GO:0051213">
    <property type="term" value="F:dioxygenase activity"/>
    <property type="evidence" value="ECO:0007669"/>
    <property type="project" value="UniProtKB-KW"/>
</dbReference>
<dbReference type="PROSITE" id="PS51819">
    <property type="entry name" value="VOC"/>
    <property type="match status" value="1"/>
</dbReference>
<feature type="domain" description="VOC" evidence="1">
    <location>
        <begin position="1"/>
        <end position="118"/>
    </location>
</feature>
<dbReference type="InterPro" id="IPR037523">
    <property type="entry name" value="VOC_core"/>
</dbReference>
<dbReference type="RefSeq" id="WP_167926600.1">
    <property type="nucleotide sequence ID" value="NZ_JAATVY010000013.1"/>
</dbReference>
<dbReference type="Proteomes" id="UP000722989">
    <property type="component" value="Unassembled WGS sequence"/>
</dbReference>
<keyword evidence="2" id="KW-0223">Dioxygenase</keyword>
<dbReference type="PANTHER" id="PTHR33993">
    <property type="entry name" value="GLYOXALASE-RELATED"/>
    <property type="match status" value="1"/>
</dbReference>
<protein>
    <submittedName>
        <fullName evidence="2">Extradiol dioxygenase</fullName>
    </submittedName>
</protein>
<dbReference type="EMBL" id="JAATVY010000013">
    <property type="protein sequence ID" value="NJC71692.1"/>
    <property type="molecule type" value="Genomic_DNA"/>
</dbReference>
<sequence>MTSIQPVIITPDVNRLRSFYERVLGAVEFSRVPAEGPAFYLGLKAGDAELGLVADADVEPGTPQRILLSVAVDDVDALLERVEPAGGRVLGPPNDMPWGQRVAHIQDPDGNAVNLTQPI</sequence>
<proteinExistence type="predicted"/>
<dbReference type="Gene3D" id="3.10.180.10">
    <property type="entry name" value="2,3-Dihydroxybiphenyl 1,2-Dioxygenase, domain 1"/>
    <property type="match status" value="1"/>
</dbReference>
<evidence type="ECO:0000313" key="3">
    <source>
        <dbReference type="Proteomes" id="UP000722989"/>
    </source>
</evidence>
<dbReference type="Pfam" id="PF00903">
    <property type="entry name" value="Glyoxalase"/>
    <property type="match status" value="1"/>
</dbReference>
<keyword evidence="2" id="KW-0560">Oxidoreductase</keyword>
<comment type="caution">
    <text evidence="2">The sequence shown here is derived from an EMBL/GenBank/DDBJ whole genome shotgun (WGS) entry which is preliminary data.</text>
</comment>
<dbReference type="PANTHER" id="PTHR33993:SF14">
    <property type="entry name" value="GB|AAF24581.1"/>
    <property type="match status" value="1"/>
</dbReference>
<dbReference type="SUPFAM" id="SSF54593">
    <property type="entry name" value="Glyoxalase/Bleomycin resistance protein/Dihydroxybiphenyl dioxygenase"/>
    <property type="match status" value="1"/>
</dbReference>
<dbReference type="InterPro" id="IPR004360">
    <property type="entry name" value="Glyas_Fos-R_dOase_dom"/>
</dbReference>